<dbReference type="PIRSF" id="PIRSF000804">
    <property type="entry name" value="DNA_pol_III_b"/>
    <property type="match status" value="1"/>
</dbReference>
<evidence type="ECO:0000259" key="12">
    <source>
        <dbReference type="Pfam" id="PF02767"/>
    </source>
</evidence>
<dbReference type="SMART" id="SM00480">
    <property type="entry name" value="POL3Bc"/>
    <property type="match status" value="1"/>
</dbReference>
<evidence type="ECO:0000313" key="15">
    <source>
        <dbReference type="Proteomes" id="UP000199206"/>
    </source>
</evidence>
<dbReference type="Gene3D" id="3.70.10.10">
    <property type="match status" value="1"/>
</dbReference>
<dbReference type="InterPro" id="IPR022635">
    <property type="entry name" value="DNA_polIII_beta_C"/>
</dbReference>
<evidence type="ECO:0000313" key="14">
    <source>
        <dbReference type="EMBL" id="SEM88557.1"/>
    </source>
</evidence>
<comment type="similarity">
    <text evidence="2 10">Belongs to the beta sliding clamp family.</text>
</comment>
<keyword evidence="8 10" id="KW-0239">DNA-directed DNA polymerase</keyword>
<keyword evidence="4 10" id="KW-0963">Cytoplasm</keyword>
<keyword evidence="9" id="KW-0238">DNA-binding</keyword>
<dbReference type="OrthoDB" id="8421503at2"/>
<keyword evidence="15" id="KW-1185">Reference proteome</keyword>
<dbReference type="EMBL" id="FOCF01000003">
    <property type="protein sequence ID" value="SEM88557.1"/>
    <property type="molecule type" value="Genomic_DNA"/>
</dbReference>
<dbReference type="NCBIfam" id="TIGR00663">
    <property type="entry name" value="dnan"/>
    <property type="match status" value="1"/>
</dbReference>
<proteinExistence type="inferred from homology"/>
<dbReference type="CDD" id="cd00140">
    <property type="entry name" value="beta_clamp"/>
    <property type="match status" value="1"/>
</dbReference>
<name>A0A1H8C3A1_9SPHN</name>
<dbReference type="Gene3D" id="3.10.150.10">
    <property type="entry name" value="DNA Polymerase III, subunit A, domain 2"/>
    <property type="match status" value="1"/>
</dbReference>
<evidence type="ECO:0000256" key="9">
    <source>
        <dbReference type="ARBA" id="ARBA00023125"/>
    </source>
</evidence>
<evidence type="ECO:0000256" key="7">
    <source>
        <dbReference type="ARBA" id="ARBA00022705"/>
    </source>
</evidence>
<dbReference type="GO" id="GO:0008408">
    <property type="term" value="F:3'-5' exonuclease activity"/>
    <property type="evidence" value="ECO:0007669"/>
    <property type="project" value="InterPro"/>
</dbReference>
<dbReference type="Pfam" id="PF00712">
    <property type="entry name" value="DNA_pol3_beta"/>
    <property type="match status" value="1"/>
</dbReference>
<accession>A0A1H8C3A1</accession>
<dbReference type="GO" id="GO:0009360">
    <property type="term" value="C:DNA polymerase III complex"/>
    <property type="evidence" value="ECO:0007669"/>
    <property type="project" value="InterPro"/>
</dbReference>
<dbReference type="InterPro" id="IPR001001">
    <property type="entry name" value="DNA_polIII_beta"/>
</dbReference>
<sequence length="372" mass="39537">MSVEVDRDALLGAVRRVADVVEARTTIPVLGNLLIEAAEGKLTLTGTDLDLQASATIDAAGTMSITVDKNKLLAAVTSFKPGRIAISAVPGRQAVQMKAGRGSRILSTLPATDFPKREALANATAFDIRASAFLRLLDTTSIAHSTDETRYYLKGAFLHVRGDQLMAAATDGHKAVQCRMTVPTGAEQLPDIIVPTKAVTLLRKLLTKVDGEVRFGATHKAYECQVGGTLLIGNLVDATFPDYQRVIPDRCDRALIGARDALLDPLTQVAAIVDAEGEKKIRVAVIDLQASPAESEVSAKDATGATAVEALDVEVSGEPIRFGVNQRYLSLVLGVFAESSRIELSLADPAAPMRLTGDKDPDVVAVITPYRI</sequence>
<evidence type="ECO:0000256" key="6">
    <source>
        <dbReference type="ARBA" id="ARBA00022695"/>
    </source>
</evidence>
<comment type="subunit">
    <text evidence="10">Forms a ring-shaped head-to-tail homodimer around DNA.</text>
</comment>
<evidence type="ECO:0000259" key="11">
    <source>
        <dbReference type="Pfam" id="PF00712"/>
    </source>
</evidence>
<evidence type="ECO:0000256" key="4">
    <source>
        <dbReference type="ARBA" id="ARBA00022490"/>
    </source>
</evidence>
<comment type="subcellular location">
    <subcellularLocation>
        <location evidence="1 10">Cytoplasm</location>
    </subcellularLocation>
</comment>
<evidence type="ECO:0000256" key="2">
    <source>
        <dbReference type="ARBA" id="ARBA00010752"/>
    </source>
</evidence>
<feature type="domain" description="DNA polymerase III beta sliding clamp central" evidence="12">
    <location>
        <begin position="128"/>
        <end position="242"/>
    </location>
</feature>
<keyword evidence="7 10" id="KW-0235">DNA replication</keyword>
<dbReference type="GO" id="GO:0005737">
    <property type="term" value="C:cytoplasm"/>
    <property type="evidence" value="ECO:0007669"/>
    <property type="project" value="UniProtKB-SubCell"/>
</dbReference>
<comment type="function">
    <text evidence="10">Confers DNA tethering and processivity to DNA polymerases and other proteins. Acts as a clamp, forming a ring around DNA (a reaction catalyzed by the clamp-loading complex) which diffuses in an ATP-independent manner freely and bidirectionally along dsDNA. Initially characterized for its ability to contact the catalytic subunit of DNA polymerase III (Pol III), a complex, multichain enzyme responsible for most of the replicative synthesis in bacteria; Pol III exhibits 3'-5' exonuclease proofreading activity. The beta chain is required for initiation of replication as well as for processivity of DNA replication.</text>
</comment>
<feature type="domain" description="DNA polymerase III beta sliding clamp C-terminal" evidence="13">
    <location>
        <begin position="245"/>
        <end position="371"/>
    </location>
</feature>
<evidence type="ECO:0000256" key="3">
    <source>
        <dbReference type="ARBA" id="ARBA00021035"/>
    </source>
</evidence>
<evidence type="ECO:0000259" key="13">
    <source>
        <dbReference type="Pfam" id="PF02768"/>
    </source>
</evidence>
<dbReference type="InterPro" id="IPR022634">
    <property type="entry name" value="DNA_polIII_beta_N"/>
</dbReference>
<dbReference type="PANTHER" id="PTHR30478:SF0">
    <property type="entry name" value="BETA SLIDING CLAMP"/>
    <property type="match status" value="1"/>
</dbReference>
<keyword evidence="5 10" id="KW-0808">Transferase</keyword>
<dbReference type="Pfam" id="PF02768">
    <property type="entry name" value="DNA_pol3_beta_3"/>
    <property type="match status" value="1"/>
</dbReference>
<dbReference type="Proteomes" id="UP000199206">
    <property type="component" value="Unassembled WGS sequence"/>
</dbReference>
<organism evidence="14 15">
    <name type="scientific">Sphingomonas gellani</name>
    <dbReference type="NCBI Taxonomy" id="1166340"/>
    <lineage>
        <taxon>Bacteria</taxon>
        <taxon>Pseudomonadati</taxon>
        <taxon>Pseudomonadota</taxon>
        <taxon>Alphaproteobacteria</taxon>
        <taxon>Sphingomonadales</taxon>
        <taxon>Sphingomonadaceae</taxon>
        <taxon>Sphingomonas</taxon>
    </lineage>
</organism>
<gene>
    <name evidence="14" type="ORF">SAMN05192583_1402</name>
</gene>
<evidence type="ECO:0000256" key="10">
    <source>
        <dbReference type="PIRNR" id="PIRNR000804"/>
    </source>
</evidence>
<dbReference type="GO" id="GO:0003677">
    <property type="term" value="F:DNA binding"/>
    <property type="evidence" value="ECO:0007669"/>
    <property type="project" value="UniProtKB-UniRule"/>
</dbReference>
<reference evidence="15" key="1">
    <citation type="submission" date="2016-10" db="EMBL/GenBank/DDBJ databases">
        <authorList>
            <person name="Varghese N."/>
            <person name="Submissions S."/>
        </authorList>
    </citation>
    <scope>NUCLEOTIDE SEQUENCE [LARGE SCALE GENOMIC DNA]</scope>
    <source>
        <strain evidence="15">S6-262</strain>
    </source>
</reference>
<evidence type="ECO:0000256" key="5">
    <source>
        <dbReference type="ARBA" id="ARBA00022679"/>
    </source>
</evidence>
<dbReference type="AlphaFoldDB" id="A0A1H8C3A1"/>
<evidence type="ECO:0000256" key="8">
    <source>
        <dbReference type="ARBA" id="ARBA00022932"/>
    </source>
</evidence>
<feature type="domain" description="DNA polymerase III beta sliding clamp N-terminal" evidence="11">
    <location>
        <begin position="1"/>
        <end position="116"/>
    </location>
</feature>
<keyword evidence="6 10" id="KW-0548">Nucleotidyltransferase</keyword>
<dbReference type="GO" id="GO:0003887">
    <property type="term" value="F:DNA-directed DNA polymerase activity"/>
    <property type="evidence" value="ECO:0007669"/>
    <property type="project" value="UniProtKB-UniRule"/>
</dbReference>
<dbReference type="GO" id="GO:0006271">
    <property type="term" value="P:DNA strand elongation involved in DNA replication"/>
    <property type="evidence" value="ECO:0007669"/>
    <property type="project" value="TreeGrafter"/>
</dbReference>
<dbReference type="SUPFAM" id="SSF55979">
    <property type="entry name" value="DNA clamp"/>
    <property type="match status" value="3"/>
</dbReference>
<dbReference type="Pfam" id="PF02767">
    <property type="entry name" value="DNA_pol3_beta_2"/>
    <property type="match status" value="1"/>
</dbReference>
<dbReference type="STRING" id="1166340.SAMN05192583_1402"/>
<protein>
    <recommendedName>
        <fullName evidence="3 10">Beta sliding clamp</fullName>
    </recommendedName>
</protein>
<dbReference type="InterPro" id="IPR046938">
    <property type="entry name" value="DNA_clamp_sf"/>
</dbReference>
<dbReference type="RefSeq" id="WP_093664879.1">
    <property type="nucleotide sequence ID" value="NZ_FOCF01000003.1"/>
</dbReference>
<evidence type="ECO:0000256" key="1">
    <source>
        <dbReference type="ARBA" id="ARBA00004496"/>
    </source>
</evidence>
<dbReference type="PANTHER" id="PTHR30478">
    <property type="entry name" value="DNA POLYMERASE III SUBUNIT BETA"/>
    <property type="match status" value="1"/>
</dbReference>
<dbReference type="InterPro" id="IPR022637">
    <property type="entry name" value="DNA_polIII_beta_cen"/>
</dbReference>